<evidence type="ECO:0000256" key="1">
    <source>
        <dbReference type="SAM" id="MobiDB-lite"/>
    </source>
</evidence>
<dbReference type="SUPFAM" id="SSF82153">
    <property type="entry name" value="FAS1 domain"/>
    <property type="match status" value="1"/>
</dbReference>
<keyword evidence="4" id="KW-1185">Reference proteome</keyword>
<dbReference type="Proteomes" id="UP001253848">
    <property type="component" value="Unassembled WGS sequence"/>
</dbReference>
<dbReference type="EMBL" id="JAVRHN010000004">
    <property type="protein sequence ID" value="MDT0686109.1"/>
    <property type="molecule type" value="Genomic_DNA"/>
</dbReference>
<gene>
    <name evidence="3" type="ORF">RM541_07015</name>
</gene>
<dbReference type="PROSITE" id="PS50213">
    <property type="entry name" value="FAS1"/>
    <property type="match status" value="1"/>
</dbReference>
<dbReference type="Gene3D" id="2.30.180.10">
    <property type="entry name" value="FAS1 domain"/>
    <property type="match status" value="1"/>
</dbReference>
<evidence type="ECO:0000313" key="3">
    <source>
        <dbReference type="EMBL" id="MDT0686109.1"/>
    </source>
</evidence>
<proteinExistence type="predicted"/>
<dbReference type="PANTHER" id="PTHR10900:SF77">
    <property type="entry name" value="FI19380P1"/>
    <property type="match status" value="1"/>
</dbReference>
<dbReference type="InterPro" id="IPR050904">
    <property type="entry name" value="Adhesion/Biosynth-related"/>
</dbReference>
<accession>A0ABU3DQW4</accession>
<organism evidence="3 4">
    <name type="scientific">Autumnicola psychrophila</name>
    <dbReference type="NCBI Taxonomy" id="3075592"/>
    <lineage>
        <taxon>Bacteria</taxon>
        <taxon>Pseudomonadati</taxon>
        <taxon>Bacteroidota</taxon>
        <taxon>Flavobacteriia</taxon>
        <taxon>Flavobacteriales</taxon>
        <taxon>Flavobacteriaceae</taxon>
        <taxon>Autumnicola</taxon>
    </lineage>
</organism>
<protein>
    <submittedName>
        <fullName evidence="3">Fasciclin domain-containing protein</fullName>
    </submittedName>
</protein>
<dbReference type="InterPro" id="IPR036378">
    <property type="entry name" value="FAS1_dom_sf"/>
</dbReference>
<dbReference type="Pfam" id="PF02469">
    <property type="entry name" value="Fasciclin"/>
    <property type="match status" value="1"/>
</dbReference>
<dbReference type="InterPro" id="IPR000782">
    <property type="entry name" value="FAS1_domain"/>
</dbReference>
<comment type="caution">
    <text evidence="3">The sequence shown here is derived from an EMBL/GenBank/DDBJ whole genome shotgun (WGS) entry which is preliminary data.</text>
</comment>
<feature type="domain" description="FAS1" evidence="2">
    <location>
        <begin position="55"/>
        <end position="200"/>
    </location>
</feature>
<name>A0ABU3DQW4_9FLAO</name>
<dbReference type="PROSITE" id="PS51257">
    <property type="entry name" value="PROKAR_LIPOPROTEIN"/>
    <property type="match status" value="1"/>
</dbReference>
<feature type="region of interest" description="Disordered" evidence="1">
    <location>
        <begin position="31"/>
        <end position="54"/>
    </location>
</feature>
<reference evidence="3 4" key="1">
    <citation type="submission" date="2023-09" db="EMBL/GenBank/DDBJ databases">
        <authorList>
            <person name="Rey-Velasco X."/>
        </authorList>
    </citation>
    <scope>NUCLEOTIDE SEQUENCE [LARGE SCALE GENOMIC DNA]</scope>
    <source>
        <strain evidence="3 4">F225</strain>
    </source>
</reference>
<evidence type="ECO:0000313" key="4">
    <source>
        <dbReference type="Proteomes" id="UP001253848"/>
    </source>
</evidence>
<dbReference type="RefSeq" id="WP_311499506.1">
    <property type="nucleotide sequence ID" value="NZ_JAVRHN010000004.1"/>
</dbReference>
<dbReference type="SMART" id="SM00554">
    <property type="entry name" value="FAS1"/>
    <property type="match status" value="1"/>
</dbReference>
<dbReference type="PANTHER" id="PTHR10900">
    <property type="entry name" value="PERIOSTIN-RELATED"/>
    <property type="match status" value="1"/>
</dbReference>
<feature type="compositionally biased region" description="Basic and acidic residues" evidence="1">
    <location>
        <begin position="31"/>
        <end position="48"/>
    </location>
</feature>
<evidence type="ECO:0000259" key="2">
    <source>
        <dbReference type="PROSITE" id="PS50213"/>
    </source>
</evidence>
<sequence length="205" mass="22813">MKIKNLFIICVFSVLIFTACEDTKKKEQEKAQAEQAEMKREAALRADEEQKELEDNSIVARTMESDSLNTLVDALERGDLAETLRTEKGPFTVFAPTNSAFSEISQEELDTLMMNENQDKLADLLKYHVVEDEITSDELSQQIQSNNGEYTFSTMAGEDITAMMSGDNIVLRDANGNIATVTQADVDASNGVVHFIDAVIMKKKS</sequence>